<evidence type="ECO:0000313" key="3">
    <source>
        <dbReference type="EMBL" id="OJT14482.1"/>
    </source>
</evidence>
<sequence length="290" mass="32311">MSSHQVPRKRYRGSNSPDDSDEQDRTPAGVPREATYLTPPPSSPPQGMTASSQGARSVQDTAAHPDYTFELHTARDVYLGCIRKLYPDLDVVNLTDFQVMALSSGEYEGSMAGIQQWLKDELDSVVELQGEAEQAVLDAATEACNERVAAVGLKPSVGATNVSIRPVTGTEYSMRLWPASEQLWCFDFVHSTTHQPKNAPFEFELWAEPLEDPTLHHAPWLPIGLVSRRLYSMEFGMGYGEDEIEEGEEKFAFMDGQTCVLKRPGHRDIRFTVPNRHPVVVVDKAEVVVF</sequence>
<comment type="caution">
    <text evidence="3">The sequence shown here is derived from an EMBL/GenBank/DDBJ whole genome shotgun (WGS) entry which is preliminary data.</text>
</comment>
<feature type="region of interest" description="Disordered" evidence="1">
    <location>
        <begin position="1"/>
        <end position="59"/>
    </location>
</feature>
<evidence type="ECO:0000256" key="1">
    <source>
        <dbReference type="SAM" id="MobiDB-lite"/>
    </source>
</evidence>
<evidence type="ECO:0000313" key="4">
    <source>
        <dbReference type="EMBL" id="OJT14486.1"/>
    </source>
</evidence>
<gene>
    <name evidence="2" type="ORF">TRAPUB_5401</name>
    <name evidence="4" type="ORF">TRAPUB_8959</name>
    <name evidence="3" type="ORF">TRAPUB_8964</name>
</gene>
<dbReference type="EMBL" id="MNAD01001578">
    <property type="protein sequence ID" value="OJT03900.1"/>
    <property type="molecule type" value="Genomic_DNA"/>
</dbReference>
<reference evidence="3 5" key="1">
    <citation type="submission" date="2016-10" db="EMBL/GenBank/DDBJ databases">
        <title>Genome sequence of the basidiomycete white-rot fungus Trametes pubescens.</title>
        <authorList>
            <person name="Makela M.R."/>
            <person name="Granchi Z."/>
            <person name="Peng M."/>
            <person name="De Vries R.P."/>
            <person name="Grigoriev I."/>
            <person name="Riley R."/>
            <person name="Hilden K."/>
        </authorList>
    </citation>
    <scope>NUCLEOTIDE SEQUENCE [LARGE SCALE GENOMIC DNA]</scope>
    <source>
        <strain evidence="3 5">FBCC735</strain>
    </source>
</reference>
<dbReference type="OrthoDB" id="2732728at2759"/>
<evidence type="ECO:0000313" key="2">
    <source>
        <dbReference type="EMBL" id="OJT03900.1"/>
    </source>
</evidence>
<dbReference type="EMBL" id="MNAD01000282">
    <property type="protein sequence ID" value="OJT14486.1"/>
    <property type="molecule type" value="Genomic_DNA"/>
</dbReference>
<feature type="compositionally biased region" description="Basic residues" evidence="1">
    <location>
        <begin position="1"/>
        <end position="12"/>
    </location>
</feature>
<dbReference type="Proteomes" id="UP000184267">
    <property type="component" value="Unassembled WGS sequence"/>
</dbReference>
<protein>
    <submittedName>
        <fullName evidence="3">Uncharacterized protein</fullName>
    </submittedName>
</protein>
<dbReference type="EMBL" id="MNAD01000283">
    <property type="protein sequence ID" value="OJT14482.1"/>
    <property type="molecule type" value="Genomic_DNA"/>
</dbReference>
<feature type="compositionally biased region" description="Polar residues" evidence="1">
    <location>
        <begin position="45"/>
        <end position="59"/>
    </location>
</feature>
<name>A0A1M2W3Z1_TRAPU</name>
<organism evidence="3 5">
    <name type="scientific">Trametes pubescens</name>
    <name type="common">White-rot fungus</name>
    <dbReference type="NCBI Taxonomy" id="154538"/>
    <lineage>
        <taxon>Eukaryota</taxon>
        <taxon>Fungi</taxon>
        <taxon>Dikarya</taxon>
        <taxon>Basidiomycota</taxon>
        <taxon>Agaricomycotina</taxon>
        <taxon>Agaricomycetes</taxon>
        <taxon>Polyporales</taxon>
        <taxon>Polyporaceae</taxon>
        <taxon>Trametes</taxon>
    </lineage>
</organism>
<proteinExistence type="predicted"/>
<dbReference type="AlphaFoldDB" id="A0A1M2W3Z1"/>
<accession>A0A1M2W3Z1</accession>
<evidence type="ECO:0000313" key="5">
    <source>
        <dbReference type="Proteomes" id="UP000184267"/>
    </source>
</evidence>
<keyword evidence="5" id="KW-1185">Reference proteome</keyword>